<accession>A0A1R3GRU3</accession>
<gene>
    <name evidence="1" type="ORF">COLO4_33724</name>
</gene>
<proteinExistence type="predicted"/>
<evidence type="ECO:0000313" key="1">
    <source>
        <dbReference type="EMBL" id="OMO60835.1"/>
    </source>
</evidence>
<comment type="caution">
    <text evidence="1">The sequence shown here is derived from an EMBL/GenBank/DDBJ whole genome shotgun (WGS) entry which is preliminary data.</text>
</comment>
<keyword evidence="2" id="KW-1185">Reference proteome</keyword>
<evidence type="ECO:0000313" key="2">
    <source>
        <dbReference type="Proteomes" id="UP000187203"/>
    </source>
</evidence>
<name>A0A1R3GRU3_9ROSI</name>
<sequence>MEEERVETKGYEPMGLSAVFLKRAALAAAAPCN</sequence>
<dbReference type="Proteomes" id="UP000187203">
    <property type="component" value="Unassembled WGS sequence"/>
</dbReference>
<organism evidence="1 2">
    <name type="scientific">Corchorus olitorius</name>
    <dbReference type="NCBI Taxonomy" id="93759"/>
    <lineage>
        <taxon>Eukaryota</taxon>
        <taxon>Viridiplantae</taxon>
        <taxon>Streptophyta</taxon>
        <taxon>Embryophyta</taxon>
        <taxon>Tracheophyta</taxon>
        <taxon>Spermatophyta</taxon>
        <taxon>Magnoliopsida</taxon>
        <taxon>eudicotyledons</taxon>
        <taxon>Gunneridae</taxon>
        <taxon>Pentapetalae</taxon>
        <taxon>rosids</taxon>
        <taxon>malvids</taxon>
        <taxon>Malvales</taxon>
        <taxon>Malvaceae</taxon>
        <taxon>Grewioideae</taxon>
        <taxon>Apeibeae</taxon>
        <taxon>Corchorus</taxon>
    </lineage>
</organism>
<dbReference type="EMBL" id="AWUE01021815">
    <property type="protein sequence ID" value="OMO60835.1"/>
    <property type="molecule type" value="Genomic_DNA"/>
</dbReference>
<reference evidence="2" key="1">
    <citation type="submission" date="2013-09" db="EMBL/GenBank/DDBJ databases">
        <title>Corchorus olitorius genome sequencing.</title>
        <authorList>
            <person name="Alam M."/>
            <person name="Haque M.S."/>
            <person name="Islam M.S."/>
            <person name="Emdad E.M."/>
            <person name="Islam M.M."/>
            <person name="Ahmed B."/>
            <person name="Halim A."/>
            <person name="Hossen Q.M.M."/>
            <person name="Hossain M.Z."/>
            <person name="Ahmed R."/>
            <person name="Khan M.M."/>
            <person name="Islam R."/>
            <person name="Rashid M.M."/>
            <person name="Khan S.A."/>
            <person name="Rahman M.S."/>
            <person name="Alam M."/>
            <person name="Yahiya A.S."/>
            <person name="Khan M.S."/>
            <person name="Azam M.S."/>
            <person name="Haque T."/>
            <person name="Lashkar M.Z.H."/>
            <person name="Akhand A.I."/>
            <person name="Morshed G."/>
            <person name="Roy S."/>
            <person name="Uddin K.S."/>
            <person name="Rabeya T."/>
            <person name="Hossain A.S."/>
            <person name="Chowdhury A."/>
            <person name="Snigdha A.R."/>
            <person name="Mortoza M.S."/>
            <person name="Matin S.A."/>
            <person name="Hoque S.M.E."/>
            <person name="Islam M.K."/>
            <person name="Roy D.K."/>
            <person name="Haider R."/>
            <person name="Moosa M.M."/>
            <person name="Elias S.M."/>
            <person name="Hasan A.M."/>
            <person name="Jahan S."/>
            <person name="Shafiuddin M."/>
            <person name="Mahmood N."/>
            <person name="Shommy N.S."/>
        </authorList>
    </citation>
    <scope>NUCLEOTIDE SEQUENCE [LARGE SCALE GENOMIC DNA]</scope>
    <source>
        <strain evidence="2">cv. O-4</strain>
    </source>
</reference>
<protein>
    <submittedName>
        <fullName evidence="1">Uncharacterized protein</fullName>
    </submittedName>
</protein>
<dbReference type="AlphaFoldDB" id="A0A1R3GRU3"/>